<gene>
    <name evidence="2" type="ORF">DOMOVOI_01070</name>
</gene>
<keyword evidence="1" id="KW-0812">Transmembrane</keyword>
<dbReference type="Proteomes" id="UP001057221">
    <property type="component" value="Segment"/>
</dbReference>
<accession>A0A9E7MPN5</accession>
<sequence>MPDYTCYIIGALVVLALCVFLMWFIWPGRNPVSWEEFNRRANGRERAQMAENDLLWRPLWDAYDAVEAERKAAFTAQFPEYVISRAVGKEYPNFVITERHIYTEAEDTVRRYVMADYSDTGVRETYIAAAPPNHRARWLCHYSRLTERSFKSEVAAAVWLKHYTERLKERIGYDSDGQRQGVLSEDNAYLYAERTIHPYGND</sequence>
<reference evidence="2 3" key="1">
    <citation type="submission" date="2022-05" db="EMBL/GenBank/DDBJ databases">
        <authorList>
            <person name="Friedrich I."/>
            <person name="Poehlein A."/>
            <person name="Schneider D."/>
            <person name="Hertel R."/>
            <person name="Daniel R."/>
        </authorList>
    </citation>
    <scope>NUCLEOTIDE SEQUENCE [LARGE SCALE GENOMIC DNA]</scope>
</reference>
<dbReference type="EMBL" id="ON529855">
    <property type="protein sequence ID" value="USN14581.1"/>
    <property type="molecule type" value="Genomic_DNA"/>
</dbReference>
<feature type="transmembrane region" description="Helical" evidence="1">
    <location>
        <begin position="7"/>
        <end position="26"/>
    </location>
</feature>
<evidence type="ECO:0000256" key="1">
    <source>
        <dbReference type="SAM" id="Phobius"/>
    </source>
</evidence>
<proteinExistence type="predicted"/>
<keyword evidence="1" id="KW-0472">Membrane</keyword>
<name>A0A9E7MPN5_9CAUD</name>
<keyword evidence="3" id="KW-1185">Reference proteome</keyword>
<protein>
    <submittedName>
        <fullName evidence="2">Uncharacterized protein</fullName>
    </submittedName>
</protein>
<evidence type="ECO:0000313" key="3">
    <source>
        <dbReference type="Proteomes" id="UP001057221"/>
    </source>
</evidence>
<organism evidence="2 3">
    <name type="scientific">Brevundimonas phage vB_BpoS-Domovoi</name>
    <dbReference type="NCBI Taxonomy" id="2948598"/>
    <lineage>
        <taxon>Viruses</taxon>
        <taxon>Duplodnaviria</taxon>
        <taxon>Heunggongvirae</taxon>
        <taxon>Uroviricota</taxon>
        <taxon>Caudoviricetes</taxon>
        <taxon>Jeanschmidtviridae</taxon>
        <taxon>Marchewkavirus</taxon>
        <taxon>Marchewkavirus domovoi</taxon>
    </lineage>
</organism>
<keyword evidence="1" id="KW-1133">Transmembrane helix</keyword>
<evidence type="ECO:0000313" key="2">
    <source>
        <dbReference type="EMBL" id="USN14581.1"/>
    </source>
</evidence>